<dbReference type="InterPro" id="IPR000719">
    <property type="entry name" value="Prot_kinase_dom"/>
</dbReference>
<dbReference type="Gene3D" id="3.30.200.20">
    <property type="entry name" value="Phosphorylase Kinase, domain 1"/>
    <property type="match status" value="1"/>
</dbReference>
<dbReference type="AlphaFoldDB" id="A0A9Q5HU10"/>
<evidence type="ECO:0000259" key="6">
    <source>
        <dbReference type="PROSITE" id="PS50011"/>
    </source>
</evidence>
<comment type="caution">
    <text evidence="7">The sequence shown here is derived from an EMBL/GenBank/DDBJ whole genome shotgun (WGS) entry which is preliminary data.</text>
</comment>
<reference evidence="7" key="1">
    <citation type="submission" date="2016-06" db="EMBL/GenBank/DDBJ databases">
        <title>Draft Genome sequence of the fungus Inonotus baumii.</title>
        <authorList>
            <person name="Zhu H."/>
            <person name="Lin W."/>
        </authorList>
    </citation>
    <scope>NUCLEOTIDE SEQUENCE</scope>
    <source>
        <strain evidence="7">821</strain>
    </source>
</reference>
<organism evidence="7 8">
    <name type="scientific">Sanghuangporus baumii</name>
    <name type="common">Phellinus baumii</name>
    <dbReference type="NCBI Taxonomy" id="108892"/>
    <lineage>
        <taxon>Eukaryota</taxon>
        <taxon>Fungi</taxon>
        <taxon>Dikarya</taxon>
        <taxon>Basidiomycota</taxon>
        <taxon>Agaricomycotina</taxon>
        <taxon>Agaricomycetes</taxon>
        <taxon>Hymenochaetales</taxon>
        <taxon>Hymenochaetaceae</taxon>
        <taxon>Sanghuangporus</taxon>
    </lineage>
</organism>
<feature type="domain" description="Protein kinase" evidence="6">
    <location>
        <begin position="121"/>
        <end position="516"/>
    </location>
</feature>
<dbReference type="SUPFAM" id="SSF56112">
    <property type="entry name" value="Protein kinase-like (PK-like)"/>
    <property type="match status" value="1"/>
</dbReference>
<evidence type="ECO:0000256" key="2">
    <source>
        <dbReference type="ARBA" id="ARBA00022679"/>
    </source>
</evidence>
<dbReference type="GO" id="GO:0004674">
    <property type="term" value="F:protein serine/threonine kinase activity"/>
    <property type="evidence" value="ECO:0007669"/>
    <property type="project" value="UniProtKB-KW"/>
</dbReference>
<evidence type="ECO:0000256" key="3">
    <source>
        <dbReference type="ARBA" id="ARBA00022741"/>
    </source>
</evidence>
<dbReference type="Gene3D" id="1.10.510.10">
    <property type="entry name" value="Transferase(Phosphotransferase) domain 1"/>
    <property type="match status" value="1"/>
</dbReference>
<dbReference type="InterPro" id="IPR051175">
    <property type="entry name" value="CLK_kinases"/>
</dbReference>
<keyword evidence="3" id="KW-0547">Nucleotide-binding</keyword>
<evidence type="ECO:0000256" key="1">
    <source>
        <dbReference type="ARBA" id="ARBA00022527"/>
    </source>
</evidence>
<keyword evidence="8" id="KW-1185">Reference proteome</keyword>
<dbReference type="EMBL" id="LNZH02000207">
    <property type="protein sequence ID" value="OCB85807.1"/>
    <property type="molecule type" value="Genomic_DNA"/>
</dbReference>
<name>A0A9Q5HU10_SANBA</name>
<keyword evidence="4" id="KW-0418">Kinase</keyword>
<evidence type="ECO:0000313" key="8">
    <source>
        <dbReference type="Proteomes" id="UP000757232"/>
    </source>
</evidence>
<keyword evidence="1" id="KW-0723">Serine/threonine-protein kinase</keyword>
<dbReference type="GO" id="GO:0043484">
    <property type="term" value="P:regulation of RNA splicing"/>
    <property type="evidence" value="ECO:0007669"/>
    <property type="project" value="TreeGrafter"/>
</dbReference>
<dbReference type="PANTHER" id="PTHR45646:SF11">
    <property type="entry name" value="SERINE_THREONINE-PROTEIN KINASE DOA"/>
    <property type="match status" value="1"/>
</dbReference>
<dbReference type="Proteomes" id="UP000757232">
    <property type="component" value="Unassembled WGS sequence"/>
</dbReference>
<dbReference type="GO" id="GO:0005634">
    <property type="term" value="C:nucleus"/>
    <property type="evidence" value="ECO:0007669"/>
    <property type="project" value="TreeGrafter"/>
</dbReference>
<keyword evidence="5" id="KW-0067">ATP-binding</keyword>
<dbReference type="InterPro" id="IPR011009">
    <property type="entry name" value="Kinase-like_dom_sf"/>
</dbReference>
<dbReference type="PROSITE" id="PS50011">
    <property type="entry name" value="PROTEIN_KINASE_DOM"/>
    <property type="match status" value="1"/>
</dbReference>
<accession>A0A9Q5HU10</accession>
<sequence length="519" mass="58667">MLVASIATQPELVSRLCRDNLTAFIPRGDTFPSLLNGQSFLMRYQSVAVPYSRNFFVNHFAARRTNSIVHRLRNPSSRIMSSAVQPLYHCAHLDDVEDPEHYRQGDFHPVSIGDVFSRGRYRVLHKLGFGGSSTVWLARDQKKQFESEESESLVSLKVLSAVASSKQPTEIPELHIPQELSKILRDVDHPGRRHLQIIEDHFLVEGPNGSHLCMTYPFAGPSILSMSETIDRTSGSRGLRGDLARKVAKQLAETVELLHSAGVVHGDLTSSNILFRLSSEVLKWNDDEVYQMLGNPQTESVITRDGSPPSPAAPSDLVAPIDVSSLCNPQFLEEDVVLIDYGQSYFTDRVPKDYTPATPYHYLSPEAYFDSKLTFASDVWALACVIYEIRAGFALFEPFLASTHTVLKQMVEMLGRFPDPWWSSWDQRLKWFEESGEPKSEAEQQKAGVFVQAEKTSIRRKLCSIGIPDEVYDEVTTGTPLEKEEADLLADLLEKMLNYLPEDRITMKEVVQHPWFKYQ</sequence>
<dbReference type="SMART" id="SM00220">
    <property type="entry name" value="S_TKc"/>
    <property type="match status" value="1"/>
</dbReference>
<gene>
    <name evidence="7" type="ORF">A7U60_g7159</name>
</gene>
<evidence type="ECO:0000313" key="7">
    <source>
        <dbReference type="EMBL" id="OCB85807.1"/>
    </source>
</evidence>
<evidence type="ECO:0000256" key="5">
    <source>
        <dbReference type="ARBA" id="ARBA00022840"/>
    </source>
</evidence>
<evidence type="ECO:0000256" key="4">
    <source>
        <dbReference type="ARBA" id="ARBA00022777"/>
    </source>
</evidence>
<dbReference type="Pfam" id="PF00069">
    <property type="entry name" value="Pkinase"/>
    <property type="match status" value="2"/>
</dbReference>
<dbReference type="InterPro" id="IPR008266">
    <property type="entry name" value="Tyr_kinase_AS"/>
</dbReference>
<proteinExistence type="predicted"/>
<protein>
    <recommendedName>
        <fullName evidence="6">Protein kinase domain-containing protein</fullName>
    </recommendedName>
</protein>
<keyword evidence="2" id="KW-0808">Transferase</keyword>
<dbReference type="PANTHER" id="PTHR45646">
    <property type="entry name" value="SERINE/THREONINE-PROTEIN KINASE DOA-RELATED"/>
    <property type="match status" value="1"/>
</dbReference>
<dbReference type="OrthoDB" id="5979581at2759"/>
<dbReference type="GO" id="GO:0005524">
    <property type="term" value="F:ATP binding"/>
    <property type="evidence" value="ECO:0007669"/>
    <property type="project" value="UniProtKB-KW"/>
</dbReference>
<dbReference type="PROSITE" id="PS00109">
    <property type="entry name" value="PROTEIN_KINASE_TYR"/>
    <property type="match status" value="1"/>
</dbReference>